<proteinExistence type="predicted"/>
<protein>
    <submittedName>
        <fullName evidence="1">Uncharacterized protein</fullName>
    </submittedName>
</protein>
<comment type="caution">
    <text evidence="1">The sequence shown here is derived from an EMBL/GenBank/DDBJ whole genome shotgun (WGS) entry which is preliminary data.</text>
</comment>
<reference evidence="1 2" key="1">
    <citation type="submission" date="2015-06" db="EMBL/GenBank/DDBJ databases">
        <authorList>
            <person name="Hoefler B.C."/>
            <person name="Straight P.D."/>
        </authorList>
    </citation>
    <scope>NUCLEOTIDE SEQUENCE [LARGE SCALE GENOMIC DNA]</scope>
    <source>
        <strain evidence="1 2">NRRL 3427</strain>
    </source>
</reference>
<sequence>IEESLRWEAVAEFVRELESRFGDGALGAARSMEGEGARAMEASVRAFLQDVPEGQELPAFQQIAKYAQDTADNLRRTAIQVETVKVTILGMVAWL</sequence>
<accession>A0A0L8K389</accession>
<organism evidence="1 2">
    <name type="scientific">Streptomyces viridochromogenes</name>
    <dbReference type="NCBI Taxonomy" id="1938"/>
    <lineage>
        <taxon>Bacteria</taxon>
        <taxon>Bacillati</taxon>
        <taxon>Actinomycetota</taxon>
        <taxon>Actinomycetes</taxon>
        <taxon>Kitasatosporales</taxon>
        <taxon>Streptomycetaceae</taxon>
        <taxon>Streptomyces</taxon>
    </lineage>
</organism>
<feature type="non-terminal residue" evidence="1">
    <location>
        <position position="95"/>
    </location>
</feature>
<gene>
    <name evidence="1" type="ORF">ADK34_23720</name>
</gene>
<dbReference type="Proteomes" id="UP000037023">
    <property type="component" value="Unassembled WGS sequence"/>
</dbReference>
<dbReference type="EMBL" id="LGUP01000302">
    <property type="protein sequence ID" value="KOG20376.1"/>
    <property type="molecule type" value="Genomic_DNA"/>
</dbReference>
<feature type="non-terminal residue" evidence="1">
    <location>
        <position position="1"/>
    </location>
</feature>
<dbReference type="AlphaFoldDB" id="A0A0L8K389"/>
<name>A0A0L8K389_STRVR</name>
<evidence type="ECO:0000313" key="2">
    <source>
        <dbReference type="Proteomes" id="UP000037023"/>
    </source>
</evidence>
<evidence type="ECO:0000313" key="1">
    <source>
        <dbReference type="EMBL" id="KOG20376.1"/>
    </source>
</evidence>